<feature type="region of interest" description="Disordered" evidence="1">
    <location>
        <begin position="112"/>
        <end position="165"/>
    </location>
</feature>
<reference evidence="2" key="1">
    <citation type="submission" date="2024-04" db="UniProtKB">
        <authorList>
            <consortium name="EnsemblMetazoa"/>
        </authorList>
    </citation>
    <scope>IDENTIFICATION</scope>
    <source>
        <strain evidence="2">EBRO</strain>
    </source>
</reference>
<feature type="compositionally biased region" description="Low complexity" evidence="1">
    <location>
        <begin position="112"/>
        <end position="127"/>
    </location>
</feature>
<dbReference type="AlphaFoldDB" id="A0AAG5D281"/>
<evidence type="ECO:0000313" key="2">
    <source>
        <dbReference type="EnsemblMetazoa" id="ENSAATROPP005347"/>
    </source>
</evidence>
<organism evidence="2 3">
    <name type="scientific">Anopheles atroparvus</name>
    <name type="common">European mosquito</name>
    <dbReference type="NCBI Taxonomy" id="41427"/>
    <lineage>
        <taxon>Eukaryota</taxon>
        <taxon>Metazoa</taxon>
        <taxon>Ecdysozoa</taxon>
        <taxon>Arthropoda</taxon>
        <taxon>Hexapoda</taxon>
        <taxon>Insecta</taxon>
        <taxon>Pterygota</taxon>
        <taxon>Neoptera</taxon>
        <taxon>Endopterygota</taxon>
        <taxon>Diptera</taxon>
        <taxon>Nematocera</taxon>
        <taxon>Culicoidea</taxon>
        <taxon>Culicidae</taxon>
        <taxon>Anophelinae</taxon>
        <taxon>Anopheles</taxon>
    </lineage>
</organism>
<dbReference type="EnsemblMetazoa" id="ENSAATROPT005831">
    <property type="protein sequence ID" value="ENSAATROPP005347"/>
    <property type="gene ID" value="ENSAATROPG004710"/>
</dbReference>
<accession>A0AAG5D281</accession>
<keyword evidence="3" id="KW-1185">Reference proteome</keyword>
<sequence>MGRAASVLDVSKPRDNTFDLHRRMNGQKLQIITSRIQFCSPERRSAKPADVSRNSIFRYKTISPVPVRYQFLISPPDISNVRSRSEEKHDKTHRMSKFVCFLALMALASAAPQQQQQQTQPSFQPGAPAHLGTPPNFAGPLPVRRARNGEADGAPEAPAGVEEKDDMDKAETFGFGYHHYYPSYGYGYGGYGYGGYGGYAGYGGYGYGGYPYAYSYGAYPYGYGY</sequence>
<evidence type="ECO:0000313" key="3">
    <source>
        <dbReference type="Proteomes" id="UP000075880"/>
    </source>
</evidence>
<proteinExistence type="predicted"/>
<dbReference type="Proteomes" id="UP000075880">
    <property type="component" value="Unassembled WGS sequence"/>
</dbReference>
<feature type="compositionally biased region" description="Low complexity" evidence="1">
    <location>
        <begin position="151"/>
        <end position="160"/>
    </location>
</feature>
<name>A0AAG5D281_ANOAO</name>
<protein>
    <submittedName>
        <fullName evidence="2">Uncharacterized protein</fullName>
    </submittedName>
</protein>
<evidence type="ECO:0000256" key="1">
    <source>
        <dbReference type="SAM" id="MobiDB-lite"/>
    </source>
</evidence>